<evidence type="ECO:0000256" key="1">
    <source>
        <dbReference type="ARBA" id="ARBA00023125"/>
    </source>
</evidence>
<dbReference type="Pfam" id="PF13411">
    <property type="entry name" value="MerR_1"/>
    <property type="match status" value="1"/>
</dbReference>
<name>A0A150Q8V2_SORCE</name>
<accession>A0A150Q8V2</accession>
<dbReference type="PANTHER" id="PTHR30204:SF15">
    <property type="entry name" value="BLL5018 PROTEIN"/>
    <property type="match status" value="1"/>
</dbReference>
<dbReference type="SMART" id="SM00422">
    <property type="entry name" value="HTH_MERR"/>
    <property type="match status" value="1"/>
</dbReference>
<organism evidence="3 4">
    <name type="scientific">Sorangium cellulosum</name>
    <name type="common">Polyangium cellulosum</name>
    <dbReference type="NCBI Taxonomy" id="56"/>
    <lineage>
        <taxon>Bacteria</taxon>
        <taxon>Pseudomonadati</taxon>
        <taxon>Myxococcota</taxon>
        <taxon>Polyangia</taxon>
        <taxon>Polyangiales</taxon>
        <taxon>Polyangiaceae</taxon>
        <taxon>Sorangium</taxon>
    </lineage>
</organism>
<feature type="domain" description="HTH merR-type" evidence="2">
    <location>
        <begin position="12"/>
        <end position="65"/>
    </location>
</feature>
<dbReference type="GO" id="GO:0003677">
    <property type="term" value="F:DNA binding"/>
    <property type="evidence" value="ECO:0007669"/>
    <property type="project" value="UniProtKB-KW"/>
</dbReference>
<dbReference type="PROSITE" id="PS50937">
    <property type="entry name" value="HTH_MERR_2"/>
    <property type="match status" value="1"/>
</dbReference>
<protein>
    <submittedName>
        <fullName evidence="3">MerR family transcriptional regulator</fullName>
    </submittedName>
</protein>
<dbReference type="SUPFAM" id="SSF46955">
    <property type="entry name" value="Putative DNA-binding domain"/>
    <property type="match status" value="1"/>
</dbReference>
<dbReference type="Proteomes" id="UP000075260">
    <property type="component" value="Unassembled WGS sequence"/>
</dbReference>
<dbReference type="Gene3D" id="1.10.1660.10">
    <property type="match status" value="1"/>
</dbReference>
<gene>
    <name evidence="3" type="ORF">BE15_23305</name>
</gene>
<dbReference type="InterPro" id="IPR000551">
    <property type="entry name" value="MerR-type_HTH_dom"/>
</dbReference>
<dbReference type="CDD" id="cd04765">
    <property type="entry name" value="HTH_MlrA-like_sg2"/>
    <property type="match status" value="1"/>
</dbReference>
<dbReference type="PANTHER" id="PTHR30204">
    <property type="entry name" value="REDOX-CYCLING DRUG-SENSING TRANSCRIPTIONAL ACTIVATOR SOXR"/>
    <property type="match status" value="1"/>
</dbReference>
<sequence length="123" mass="14071">MAVRQQLPAKLYYRIGEVAGIVGVEPHVLRYWETEFRSIRPQKSAKGQRVYSRRDVETLLKVKELLYSHRFTIAGARRKLREGGIEPPPPDVGASSEEVQRMRAALVEIRGELLALMDELDRA</sequence>
<dbReference type="InterPro" id="IPR009061">
    <property type="entry name" value="DNA-bd_dom_put_sf"/>
</dbReference>
<reference evidence="3 4" key="1">
    <citation type="submission" date="2014-02" db="EMBL/GenBank/DDBJ databases">
        <title>The small core and large imbalanced accessory genome model reveals a collaborative survival strategy of Sorangium cellulosum strains in nature.</title>
        <authorList>
            <person name="Han K."/>
            <person name="Peng R."/>
            <person name="Blom J."/>
            <person name="Li Y.-Z."/>
        </authorList>
    </citation>
    <scope>NUCLEOTIDE SEQUENCE [LARGE SCALE GENOMIC DNA]</scope>
    <source>
        <strain evidence="3 4">So0008-312</strain>
    </source>
</reference>
<dbReference type="GO" id="GO:0003700">
    <property type="term" value="F:DNA-binding transcription factor activity"/>
    <property type="evidence" value="ECO:0007669"/>
    <property type="project" value="InterPro"/>
</dbReference>
<dbReference type="InterPro" id="IPR047057">
    <property type="entry name" value="MerR_fam"/>
</dbReference>
<evidence type="ECO:0000313" key="4">
    <source>
        <dbReference type="Proteomes" id="UP000075260"/>
    </source>
</evidence>
<dbReference type="AlphaFoldDB" id="A0A150Q8V2"/>
<keyword evidence="1" id="KW-0238">DNA-binding</keyword>
<evidence type="ECO:0000313" key="3">
    <source>
        <dbReference type="EMBL" id="KYF64399.1"/>
    </source>
</evidence>
<proteinExistence type="predicted"/>
<comment type="caution">
    <text evidence="3">The sequence shown here is derived from an EMBL/GenBank/DDBJ whole genome shotgun (WGS) entry which is preliminary data.</text>
</comment>
<dbReference type="EMBL" id="JEMA01000915">
    <property type="protein sequence ID" value="KYF64399.1"/>
    <property type="molecule type" value="Genomic_DNA"/>
</dbReference>
<evidence type="ECO:0000259" key="2">
    <source>
        <dbReference type="PROSITE" id="PS50937"/>
    </source>
</evidence>
<dbReference type="OrthoDB" id="9810140at2"/>